<sequence>MFALRETTINHPTALEVQHPSGCTFETEIYDNGVKKIGADWALIYSGLPGTGGGMFANKTFANGEVSPNVLAKVQGTFANWRRSYTWAKSPFFGIGIVLESALIYFRVVSESAACFLGSYRNRQV</sequence>
<dbReference type="AlphaFoldDB" id="A0A817KA97"/>
<name>A0A817KA97_9BILA</name>
<evidence type="ECO:0000313" key="4">
    <source>
        <dbReference type="Proteomes" id="UP000663873"/>
    </source>
</evidence>
<keyword evidence="4" id="KW-1185">Reference proteome</keyword>
<comment type="caution">
    <text evidence="1">The sequence shown here is derived from an EMBL/GenBank/DDBJ whole genome shotgun (WGS) entry which is preliminary data.</text>
</comment>
<dbReference type="Proteomes" id="UP000663825">
    <property type="component" value="Unassembled WGS sequence"/>
</dbReference>
<dbReference type="EMBL" id="CAJNXB010000025">
    <property type="protein sequence ID" value="CAF2991021.1"/>
    <property type="molecule type" value="Genomic_DNA"/>
</dbReference>
<organism evidence="1 3">
    <name type="scientific">Rotaria socialis</name>
    <dbReference type="NCBI Taxonomy" id="392032"/>
    <lineage>
        <taxon>Eukaryota</taxon>
        <taxon>Metazoa</taxon>
        <taxon>Spiralia</taxon>
        <taxon>Gnathifera</taxon>
        <taxon>Rotifera</taxon>
        <taxon>Eurotatoria</taxon>
        <taxon>Bdelloidea</taxon>
        <taxon>Philodinida</taxon>
        <taxon>Philodinidae</taxon>
        <taxon>Rotaria</taxon>
    </lineage>
</organism>
<accession>A0A817KA97</accession>
<protein>
    <submittedName>
        <fullName evidence="1">Uncharacterized protein</fullName>
    </submittedName>
</protein>
<proteinExistence type="predicted"/>
<evidence type="ECO:0000313" key="2">
    <source>
        <dbReference type="EMBL" id="CAF4289198.1"/>
    </source>
</evidence>
<evidence type="ECO:0000313" key="3">
    <source>
        <dbReference type="Proteomes" id="UP000663825"/>
    </source>
</evidence>
<dbReference type="Proteomes" id="UP000663873">
    <property type="component" value="Unassembled WGS sequence"/>
</dbReference>
<reference evidence="1" key="1">
    <citation type="submission" date="2021-02" db="EMBL/GenBank/DDBJ databases">
        <authorList>
            <person name="Nowell W R."/>
        </authorList>
    </citation>
    <scope>NUCLEOTIDE SEQUENCE</scope>
</reference>
<gene>
    <name evidence="1" type="ORF">TIS948_LOCUS963</name>
    <name evidence="2" type="ORF">UJA718_LOCUS11904</name>
</gene>
<dbReference type="EMBL" id="CAJOBP010001499">
    <property type="protein sequence ID" value="CAF4289198.1"/>
    <property type="molecule type" value="Genomic_DNA"/>
</dbReference>
<evidence type="ECO:0000313" key="1">
    <source>
        <dbReference type="EMBL" id="CAF2991021.1"/>
    </source>
</evidence>